<sequence length="322" mass="32485">MLGAMTGAAGWAASGSLLDGVARAADTAPCTPTAPGTRTSAIALAPGARSAWTADAGATTISRVRVRDLVRGPARDVGGSPLALTLTPDGRTALVLTATHDRPGLVLVDLTGTATDRVDVGAAPRALAVTADGRHAWVAGEEGLLRVTLADGAVDGPIALGGRPRAVALLPDGRRAAVTDHTGAALLLVDLRRRRVLRRIATSPFPSELALAARGTRALVTHDGYGATGVTLVDLVRGRALRTLRTGADPAGVAVDARGTVALVANAGDGTVSVLDLRSGRHRRRARPGGAPRAVAVAGRRGIAVDGDTGLLTAVPLTKGPR</sequence>
<dbReference type="OrthoDB" id="4331507at2"/>
<protein>
    <recommendedName>
        <fullName evidence="3">YncE family protein</fullName>
    </recommendedName>
</protein>
<keyword evidence="2" id="KW-1185">Reference proteome</keyword>
<accession>A0A2T4UGQ9</accession>
<dbReference type="InterPro" id="IPR011045">
    <property type="entry name" value="N2O_reductase_N"/>
</dbReference>
<comment type="caution">
    <text evidence="1">The sequence shown here is derived from an EMBL/GenBank/DDBJ whole genome shotgun (WGS) entry which is preliminary data.</text>
</comment>
<evidence type="ECO:0008006" key="3">
    <source>
        <dbReference type="Google" id="ProtNLM"/>
    </source>
</evidence>
<dbReference type="AlphaFoldDB" id="A0A2T4UGQ9"/>
<dbReference type="Proteomes" id="UP000240739">
    <property type="component" value="Unassembled WGS sequence"/>
</dbReference>
<gene>
    <name evidence="1" type="ORF">C7Y72_01400</name>
</gene>
<name>A0A2T4UGQ9_9ACTN</name>
<evidence type="ECO:0000313" key="1">
    <source>
        <dbReference type="EMBL" id="PTL58398.1"/>
    </source>
</evidence>
<proteinExistence type="predicted"/>
<dbReference type="SUPFAM" id="SSF50974">
    <property type="entry name" value="Nitrous oxide reductase, N-terminal domain"/>
    <property type="match status" value="1"/>
</dbReference>
<dbReference type="InterPro" id="IPR015943">
    <property type="entry name" value="WD40/YVTN_repeat-like_dom_sf"/>
</dbReference>
<dbReference type="PANTHER" id="PTHR47197">
    <property type="entry name" value="PROTEIN NIRF"/>
    <property type="match status" value="1"/>
</dbReference>
<dbReference type="Gene3D" id="2.130.10.10">
    <property type="entry name" value="YVTN repeat-like/Quinoprotein amine dehydrogenase"/>
    <property type="match status" value="2"/>
</dbReference>
<dbReference type="PANTHER" id="PTHR47197:SF3">
    <property type="entry name" value="DIHYDRO-HEME D1 DEHYDROGENASE"/>
    <property type="match status" value="1"/>
</dbReference>
<dbReference type="InterPro" id="IPR051200">
    <property type="entry name" value="Host-pathogen_enzymatic-act"/>
</dbReference>
<dbReference type="EMBL" id="PYYB01000001">
    <property type="protein sequence ID" value="PTL58398.1"/>
    <property type="molecule type" value="Genomic_DNA"/>
</dbReference>
<evidence type="ECO:0000313" key="2">
    <source>
        <dbReference type="Proteomes" id="UP000240739"/>
    </source>
</evidence>
<organism evidence="1 2">
    <name type="scientific">Paraconexibacter algicola</name>
    <dbReference type="NCBI Taxonomy" id="2133960"/>
    <lineage>
        <taxon>Bacteria</taxon>
        <taxon>Bacillati</taxon>
        <taxon>Actinomycetota</taxon>
        <taxon>Thermoleophilia</taxon>
        <taxon>Solirubrobacterales</taxon>
        <taxon>Paraconexibacteraceae</taxon>
        <taxon>Paraconexibacter</taxon>
    </lineage>
</organism>
<reference evidence="1 2" key="1">
    <citation type="submission" date="2018-03" db="EMBL/GenBank/DDBJ databases">
        <title>Aquarubrobacter algicola gen. nov., sp. nov., a novel actinobacterium isolated from shallow eutrophic lake during the end of cyanobacterial harmful algal blooms.</title>
        <authorList>
            <person name="Chun S.J."/>
        </authorList>
    </citation>
    <scope>NUCLEOTIDE SEQUENCE [LARGE SCALE GENOMIC DNA]</scope>
    <source>
        <strain evidence="1 2">Seoho-28</strain>
    </source>
</reference>
<dbReference type="RefSeq" id="WP_107566836.1">
    <property type="nucleotide sequence ID" value="NZ_PYYB01000001.1"/>
</dbReference>